<dbReference type="InterPro" id="IPR048059">
    <property type="entry name" value="Rrp5_S1_rpt_hs1_sc1"/>
</dbReference>
<dbReference type="PROSITE" id="PS50126">
    <property type="entry name" value="S1"/>
    <property type="match status" value="13"/>
</dbReference>
<gene>
    <name evidence="14" type="ORF">TRICI_000757</name>
</gene>
<dbReference type="GO" id="GO:0006364">
    <property type="term" value="P:rRNA processing"/>
    <property type="evidence" value="ECO:0007669"/>
    <property type="project" value="UniProtKB-KW"/>
</dbReference>
<dbReference type="SUPFAM" id="SSF48452">
    <property type="entry name" value="TPR-like"/>
    <property type="match status" value="1"/>
</dbReference>
<organism evidence="14 15">
    <name type="scientific">Trichomonascus ciferrii</name>
    <dbReference type="NCBI Taxonomy" id="44093"/>
    <lineage>
        <taxon>Eukaryota</taxon>
        <taxon>Fungi</taxon>
        <taxon>Dikarya</taxon>
        <taxon>Ascomycota</taxon>
        <taxon>Saccharomycotina</taxon>
        <taxon>Dipodascomycetes</taxon>
        <taxon>Dipodascales</taxon>
        <taxon>Trichomonascaceae</taxon>
        <taxon>Trichomonascus</taxon>
        <taxon>Trichomonascus ciferrii complex</taxon>
    </lineage>
</organism>
<feature type="domain" description="S1 motif" evidence="13">
    <location>
        <begin position="1266"/>
        <end position="1337"/>
    </location>
</feature>
<evidence type="ECO:0000313" key="14">
    <source>
        <dbReference type="EMBL" id="KAA8917085.1"/>
    </source>
</evidence>
<feature type="domain" description="S1 motif" evidence="13">
    <location>
        <begin position="688"/>
        <end position="763"/>
    </location>
</feature>
<dbReference type="CDD" id="cd05702">
    <property type="entry name" value="S1_Rrp5_repeat_hs11_sc8"/>
    <property type="match status" value="1"/>
</dbReference>
<dbReference type="FunFam" id="2.40.50.140:FF:000159">
    <property type="entry name" value="rRNA biogenesis protein rrp5"/>
    <property type="match status" value="1"/>
</dbReference>
<dbReference type="Pfam" id="PF23459">
    <property type="entry name" value="S1_RRP5"/>
    <property type="match status" value="2"/>
</dbReference>
<dbReference type="VEuPathDB" id="FungiDB:TRICI_000757"/>
<keyword evidence="5" id="KW-0677">Repeat</keyword>
<evidence type="ECO:0000256" key="3">
    <source>
        <dbReference type="ARBA" id="ARBA00022552"/>
    </source>
</evidence>
<feature type="domain" description="S1 motif" evidence="13">
    <location>
        <begin position="785"/>
        <end position="855"/>
    </location>
</feature>
<dbReference type="FunFam" id="1.25.40.10:FF:000065">
    <property type="entry name" value="Programmed cell death 11"/>
    <property type="match status" value="1"/>
</dbReference>
<keyword evidence="4" id="KW-0597">Phosphoprotein</keyword>
<dbReference type="InterPro" id="IPR011990">
    <property type="entry name" value="TPR-like_helical_dom_sf"/>
</dbReference>
<feature type="region of interest" description="Disordered" evidence="11">
    <location>
        <begin position="84"/>
        <end position="104"/>
    </location>
</feature>
<proteinExistence type="predicted"/>
<dbReference type="Gene3D" id="1.25.40.10">
    <property type="entry name" value="Tetratricopeptide repeat domain"/>
    <property type="match status" value="1"/>
</dbReference>
<feature type="transmembrane region" description="Helical" evidence="12">
    <location>
        <begin position="62"/>
        <end position="79"/>
    </location>
</feature>
<comment type="caution">
    <text evidence="14">The sequence shown here is derived from an EMBL/GenBank/DDBJ whole genome shotgun (WGS) entry which is preliminary data.</text>
</comment>
<keyword evidence="12" id="KW-0472">Membrane</keyword>
<dbReference type="InterPro" id="IPR048058">
    <property type="entry name" value="Rrp5_S1_rpt_hs11_sc8"/>
</dbReference>
<feature type="region of interest" description="Disordered" evidence="11">
    <location>
        <begin position="1"/>
        <end position="28"/>
    </location>
</feature>
<dbReference type="CDD" id="cd05698">
    <property type="entry name" value="S1_Rrp5_repeat_hs6_sc5"/>
    <property type="match status" value="1"/>
</dbReference>
<evidence type="ECO:0000256" key="7">
    <source>
        <dbReference type="ARBA" id="ARBA00026188"/>
    </source>
</evidence>
<dbReference type="OrthoDB" id="412781at2759"/>
<dbReference type="Pfam" id="PF24685">
    <property type="entry name" value="OB_RRP5_4th"/>
    <property type="match status" value="1"/>
</dbReference>
<reference evidence="14" key="1">
    <citation type="journal article" date="2019" name="G3 (Bethesda)">
        <title>Genome Assemblies of Two Rare Opportunistic Yeast Pathogens: Diutina rugosa (syn. Candida rugosa) and Trichomonascus ciferrii (syn. Candida ciferrii).</title>
        <authorList>
            <person name="Mixao V."/>
            <person name="Saus E."/>
            <person name="Hansen A.P."/>
            <person name="Lass-Florl C."/>
            <person name="Gabaldon T."/>
        </authorList>
    </citation>
    <scope>NUCLEOTIDE SEQUENCE</scope>
    <source>
        <strain evidence="14">CBS 4856</strain>
    </source>
</reference>
<keyword evidence="12" id="KW-1133">Transmembrane helix</keyword>
<evidence type="ECO:0000256" key="5">
    <source>
        <dbReference type="ARBA" id="ARBA00022737"/>
    </source>
</evidence>
<feature type="domain" description="S1 motif" evidence="13">
    <location>
        <begin position="885"/>
        <end position="962"/>
    </location>
</feature>
<feature type="compositionally biased region" description="Low complexity" evidence="11">
    <location>
        <begin position="94"/>
        <end position="104"/>
    </location>
</feature>
<feature type="compositionally biased region" description="Acidic residues" evidence="11">
    <location>
        <begin position="1418"/>
        <end position="1431"/>
    </location>
</feature>
<dbReference type="SMART" id="SM00316">
    <property type="entry name" value="S1"/>
    <property type="match status" value="13"/>
</dbReference>
<evidence type="ECO:0000256" key="10">
    <source>
        <dbReference type="ARBA" id="ARBA00076674"/>
    </source>
</evidence>
<feature type="domain" description="S1 motif" evidence="13">
    <location>
        <begin position="995"/>
        <end position="1064"/>
    </location>
</feature>
<dbReference type="FunFam" id="2.40.50.140:FF:000103">
    <property type="entry name" value="protein RRP5 homolog"/>
    <property type="match status" value="3"/>
</dbReference>
<dbReference type="FunFam" id="2.40.50.140:FF:000196">
    <property type="entry name" value="rRNA biogenesis protein RRP5"/>
    <property type="match status" value="1"/>
</dbReference>
<dbReference type="InterPro" id="IPR045209">
    <property type="entry name" value="Rrp5"/>
</dbReference>
<dbReference type="InterPro" id="IPR008847">
    <property type="entry name" value="Suf"/>
</dbReference>
<feature type="region of interest" description="Disordered" evidence="11">
    <location>
        <begin position="1366"/>
        <end position="1453"/>
    </location>
</feature>
<evidence type="ECO:0000256" key="4">
    <source>
        <dbReference type="ARBA" id="ARBA00022553"/>
    </source>
</evidence>
<dbReference type="CDD" id="cd05708">
    <property type="entry name" value="S1_Rrp5_repeat_sc12"/>
    <property type="match status" value="1"/>
</dbReference>
<dbReference type="InterPro" id="IPR003107">
    <property type="entry name" value="HAT"/>
</dbReference>
<evidence type="ECO:0000256" key="9">
    <source>
        <dbReference type="ARBA" id="ARBA00073619"/>
    </source>
</evidence>
<name>A0A642VCT7_9ASCO</name>
<feature type="domain" description="S1 motif" evidence="13">
    <location>
        <begin position="602"/>
        <end position="671"/>
    </location>
</feature>
<feature type="domain" description="S1 motif" evidence="13">
    <location>
        <begin position="512"/>
        <end position="582"/>
    </location>
</feature>
<dbReference type="FunFam" id="2.40.50.140:FF:000155">
    <property type="entry name" value="rRNA biogenesis protein RRP5"/>
    <property type="match status" value="1"/>
</dbReference>
<dbReference type="Proteomes" id="UP000761534">
    <property type="component" value="Unassembled WGS sequence"/>
</dbReference>
<feature type="compositionally biased region" description="Acidic residues" evidence="11">
    <location>
        <begin position="169"/>
        <end position="187"/>
    </location>
</feature>
<evidence type="ECO:0000256" key="8">
    <source>
        <dbReference type="ARBA" id="ARBA00055575"/>
    </source>
</evidence>
<evidence type="ECO:0000256" key="6">
    <source>
        <dbReference type="ARBA" id="ARBA00023242"/>
    </source>
</evidence>
<dbReference type="GO" id="GO:0003723">
    <property type="term" value="F:RNA binding"/>
    <property type="evidence" value="ECO:0007669"/>
    <property type="project" value="TreeGrafter"/>
</dbReference>
<feature type="domain" description="S1 motif" evidence="13">
    <location>
        <begin position="418"/>
        <end position="495"/>
    </location>
</feature>
<keyword evidence="3" id="KW-0698">rRNA processing</keyword>
<dbReference type="PANTHER" id="PTHR23270">
    <property type="entry name" value="PROGRAMMED CELL DEATH PROTEIN 11 PRE-RRNA PROCESSING PROTEIN RRP5"/>
    <property type="match status" value="1"/>
</dbReference>
<dbReference type="GO" id="GO:0032040">
    <property type="term" value="C:small-subunit processome"/>
    <property type="evidence" value="ECO:0007669"/>
    <property type="project" value="TreeGrafter"/>
</dbReference>
<dbReference type="InterPro" id="IPR003029">
    <property type="entry name" value="S1_domain"/>
</dbReference>
<evidence type="ECO:0000256" key="1">
    <source>
        <dbReference type="ARBA" id="ARBA00004604"/>
    </source>
</evidence>
<evidence type="ECO:0000259" key="13">
    <source>
        <dbReference type="PROSITE" id="PS50126"/>
    </source>
</evidence>
<feature type="domain" description="S1 motif" evidence="13">
    <location>
        <begin position="325"/>
        <end position="398"/>
    </location>
</feature>
<sequence length="1725" mass="190121">MVKRKRTGNEAAESSKEESSSGSSSAIKSVLSAEDGAFPRGGGSVLSPLEIKQAANEATKDVLFGVSITIMMILGVIFNNKEDQTKKKKKRSKGSSTKTTTSTTDVKQRVKIEGLSFHKLIKGTVVLGQVSQVNTLDIALSLPNNLTGYVPITNISPRFSELLKKASDDSEEEDGSDEEEEKEEGDVPELSKMYRVGQWLRAVVEESGDSTKKRIELTIDPSVVNEKIDVEDLEPGMTVQTSVKSVEDHGVIMDVGSSQRSGFISKKELHHSGIVSDDLVEGQVMFLTVLSKSANGKTLTLTASPLAKKVPQLSRLNSSESLIAGVLVEAEVKEIRSHGIVTSVFEFANGTVDILHSGVLDGTELSAKFKDGDKIKARVTSTFPAAGEDKDRVALSVLPHVIGLTQAKTDALTAHPVGQIVNAKIQHVDSTMGLFVSIGDKKNPATGYVHISRISSEERIENLSAKDGDYAVNTTHKARVLGFANTDGLYIMSMERNVLEQPFLRVEDVPVGELISGTVDSILPKGGIVIRLADGITGLVNELNISDIKLAHPEKKYKPKKQVKARVLNVDMSKRRIYLTLKNSLINTEDPILRSYSDAKVGMKTPGYILAFKQRGAIVQFFGGVKGFLPVSEMSEAFIKDPKEHFTLGQSVSVRITSVDEEEQRLLVSCRTASTQDIQKELDQMIPGKSIVSASIVEKTKTGAIVDIEPYSIRGVLPIGQLADEKQSSCRSIFKKMKVGEKVENLVVLEKDKSQKFVTLSAKESLVNDAKAGVLPSELSEVQPDAQLHGYVKNATIKGVFIAFANNLTGLALKKDLSETEVIEDPAEKFEQFQSIECTVVNVDRVQGRFQLSLKKSTAPKPAEGQEALNPVDDSIKSLSQFVPGLSTKAKVRSVKETQVNVQLADNQQGRIDVSQMYEEWDDIKDRKHPLKGQFKKGDVIPIKIIGYHDARNHKFLPISHRSSTHLTLECSAKPSVVKSNTPYAGISFEDTKVGTTWTGFVNNHTQDFVWVNLSPAVRGRISMLDLSDDVDAIGNVEESFPIGSAIRCTVVENGNNVLRLSSREAEGTAINTIDDVKVDSVIPALVSKTTAQSVVVRLNSVGKVFASAYLTDIADTYKDEGSMTEEYVAHELVKCKVTSVDSSNKKVHVSLRDSECGDESEVTDKAIYGVGDVSAGDVVRGFVKNVADSGLFVALGRDVTARVQIKNLSDAFLTDWKKYFTVNEVVKGKIISVNNGKIDMTLKESVITGKKADAEAIGLEDLEEGAIMDGVVKRIEDFGVFVRIEGTKNVSGLCHRSQVADVPLNDLTKVFSEGDRVKVKVLSVDKEKKRLSLGMKASYFGDDSDVEMDSEDDDEEDGDAVLLDAGEDDSEEEEEEESSGSENEEMGEPATTAQGGLSANFDWTTSILDQTKKDQDSDSGEDDDSDDEEEAPRKRRKKAKTAVEDKTASLSTKLPQSVADYERLLVGSPNSSILWMNFMAFQLQLSEVDKAREIGDRALKTINFREEDEKFNIWVALLNLENSFGTDESLEETFKRALQFCDPKTVYLKLLNIYIQSNKMDKAERLYYTAAKKFGAEDLNIYVNFARFLFDQEKPEDARDILNRALQALSKNQHREVISKFAQIEFEKGDAERGRTLFEGLISSYPKRVDLWNIYIDQEIKHVNDKSKVKDLFERVFNNDKLRLTMKRAKFFFKKWLGYEQKHGDDKAINHVKAKAAAYVKNNS</sequence>
<dbReference type="SMART" id="SM00386">
    <property type="entry name" value="HAT"/>
    <property type="match status" value="5"/>
</dbReference>
<protein>
    <recommendedName>
        <fullName evidence="7">mRNA 3'-end-processing protein RNA14</fullName>
    </recommendedName>
    <alternativeName>
        <fullName evidence="10">Ribosomal RNA-processing protein 5</fullName>
    </alternativeName>
    <alternativeName>
        <fullName evidence="9">rRNA biogenesis protein RRP5</fullName>
    </alternativeName>
</protein>
<dbReference type="SUPFAM" id="SSF50249">
    <property type="entry name" value="Nucleic acid-binding proteins"/>
    <property type="match status" value="12"/>
</dbReference>
<evidence type="ECO:0000256" key="11">
    <source>
        <dbReference type="SAM" id="MobiDB-lite"/>
    </source>
</evidence>
<dbReference type="PANTHER" id="PTHR23270:SF10">
    <property type="entry name" value="PROTEIN RRP5 HOMOLOG"/>
    <property type="match status" value="1"/>
</dbReference>
<dbReference type="InterPro" id="IPR057301">
    <property type="entry name" value="Rrp5_OB_4th"/>
</dbReference>
<feature type="domain" description="S1 motif" evidence="13">
    <location>
        <begin position="1080"/>
        <end position="1153"/>
    </location>
</feature>
<feature type="domain" description="S1 motif" evidence="13">
    <location>
        <begin position="1177"/>
        <end position="1244"/>
    </location>
</feature>
<feature type="compositionally biased region" description="Acidic residues" evidence="11">
    <location>
        <begin position="1366"/>
        <end position="1388"/>
    </location>
</feature>
<dbReference type="Pfam" id="PF00575">
    <property type="entry name" value="S1"/>
    <property type="match status" value="2"/>
</dbReference>
<evidence type="ECO:0000313" key="15">
    <source>
        <dbReference type="Proteomes" id="UP000761534"/>
    </source>
</evidence>
<accession>A0A642VCT7</accession>
<keyword evidence="6" id="KW-0539">Nucleus</keyword>
<evidence type="ECO:0000256" key="2">
    <source>
        <dbReference type="ARBA" id="ARBA00022517"/>
    </source>
</evidence>
<keyword evidence="2" id="KW-0690">Ribosome biogenesis</keyword>
<feature type="domain" description="S1 motif" evidence="13">
    <location>
        <begin position="236"/>
        <end position="304"/>
    </location>
</feature>
<keyword evidence="12" id="KW-0812">Transmembrane</keyword>
<dbReference type="InterPro" id="IPR057302">
    <property type="entry name" value="Rrp5_S1"/>
</dbReference>
<dbReference type="CDD" id="cd05707">
    <property type="entry name" value="S1_Rrp5_repeat_sc11"/>
    <property type="match status" value="1"/>
</dbReference>
<feature type="region of interest" description="Disordered" evidence="11">
    <location>
        <begin position="164"/>
        <end position="188"/>
    </location>
</feature>
<comment type="subcellular location">
    <subcellularLocation>
        <location evidence="1">Nucleus</location>
        <location evidence="1">Nucleolus</location>
    </subcellularLocation>
</comment>
<keyword evidence="15" id="KW-1185">Reference proteome</keyword>
<dbReference type="Gene3D" id="2.40.50.140">
    <property type="entry name" value="Nucleic acid-binding proteins"/>
    <property type="match status" value="12"/>
</dbReference>
<feature type="compositionally biased region" description="Polar residues" evidence="11">
    <location>
        <begin position="1392"/>
        <end position="1410"/>
    </location>
</feature>
<dbReference type="EMBL" id="SWFS01000066">
    <property type="protein sequence ID" value="KAA8917085.1"/>
    <property type="molecule type" value="Genomic_DNA"/>
</dbReference>
<dbReference type="Pfam" id="PF05843">
    <property type="entry name" value="Suf"/>
    <property type="match status" value="1"/>
</dbReference>
<evidence type="ECO:0000256" key="12">
    <source>
        <dbReference type="SAM" id="Phobius"/>
    </source>
</evidence>
<dbReference type="InterPro" id="IPR012340">
    <property type="entry name" value="NA-bd_OB-fold"/>
</dbReference>
<dbReference type="CDD" id="cd05693">
    <property type="entry name" value="S1_Rrp5_repeat_hs1_sc1"/>
    <property type="match status" value="1"/>
</dbReference>
<dbReference type="CDD" id="cd05703">
    <property type="entry name" value="S1_Rrp5_repeat_hs12_sc9"/>
    <property type="match status" value="1"/>
</dbReference>
<feature type="domain" description="S1 motif" evidence="13">
    <location>
        <begin position="123"/>
        <end position="220"/>
    </location>
</feature>
<comment type="function">
    <text evidence="8">Involved in the biogenesis of rRNA. Required for the formation of 18S and 5.8S rRNA.</text>
</comment>